<reference evidence="3" key="1">
    <citation type="submission" date="2015-07" db="EMBL/GenBank/DDBJ databases">
        <title>Fjat-14205 dsm 2895.</title>
        <authorList>
            <person name="Liu B."/>
            <person name="Wang J."/>
            <person name="Zhu Y."/>
            <person name="Liu G."/>
            <person name="Chen Q."/>
            <person name="Chen Z."/>
            <person name="Lan J."/>
            <person name="Che J."/>
            <person name="Ge C."/>
            <person name="Shi H."/>
            <person name="Pan Z."/>
            <person name="Liu X."/>
        </authorList>
    </citation>
    <scope>NUCLEOTIDE SEQUENCE [LARGE SCALE GENOMIC DNA]</scope>
    <source>
        <strain evidence="3">DSM 25560</strain>
    </source>
</reference>
<dbReference type="Proteomes" id="UP000050668">
    <property type="component" value="Unassembled WGS sequence"/>
</dbReference>
<protein>
    <submittedName>
        <fullName evidence="2">Uncharacterized protein</fullName>
    </submittedName>
</protein>
<keyword evidence="1" id="KW-0812">Transmembrane</keyword>
<keyword evidence="3" id="KW-1185">Reference proteome</keyword>
<evidence type="ECO:0000313" key="2">
    <source>
        <dbReference type="EMBL" id="KOS68380.1"/>
    </source>
</evidence>
<sequence>MSKLKINPKALIVSSGFSFFPLLIWFVGFNYAFIKRGWGFNDWSIIALIAGGYISLKIYSNIKGIF</sequence>
<dbReference type="RefSeq" id="WP_053583207.1">
    <property type="nucleotide sequence ID" value="NZ_LGRV01000003.1"/>
</dbReference>
<evidence type="ECO:0000313" key="3">
    <source>
        <dbReference type="Proteomes" id="UP000050668"/>
    </source>
</evidence>
<comment type="caution">
    <text evidence="2">The sequence shown here is derived from an EMBL/GenBank/DDBJ whole genome shotgun (WGS) entry which is preliminary data.</text>
</comment>
<feature type="transmembrane region" description="Helical" evidence="1">
    <location>
        <begin position="12"/>
        <end position="34"/>
    </location>
</feature>
<keyword evidence="1" id="KW-0472">Membrane</keyword>
<dbReference type="EMBL" id="LGRV01000003">
    <property type="protein sequence ID" value="KOS68380.1"/>
    <property type="molecule type" value="Genomic_DNA"/>
</dbReference>
<keyword evidence="1" id="KW-1133">Transmembrane helix</keyword>
<accession>A0ABR5K0W2</accession>
<organism evidence="2 3">
    <name type="scientific">Lysinibacillus contaminans</name>
    <dbReference type="NCBI Taxonomy" id="1293441"/>
    <lineage>
        <taxon>Bacteria</taxon>
        <taxon>Bacillati</taxon>
        <taxon>Bacillota</taxon>
        <taxon>Bacilli</taxon>
        <taxon>Bacillales</taxon>
        <taxon>Bacillaceae</taxon>
        <taxon>Lysinibacillus</taxon>
    </lineage>
</organism>
<gene>
    <name evidence="2" type="ORF">AEA09_07300</name>
</gene>
<evidence type="ECO:0000256" key="1">
    <source>
        <dbReference type="SAM" id="Phobius"/>
    </source>
</evidence>
<proteinExistence type="predicted"/>
<feature type="transmembrane region" description="Helical" evidence="1">
    <location>
        <begin position="40"/>
        <end position="59"/>
    </location>
</feature>
<name>A0ABR5K0W2_9BACI</name>